<gene>
    <name evidence="1" type="primary">P0003H08.21</name>
</gene>
<protein>
    <submittedName>
        <fullName evidence="1">Uncharacterized protein</fullName>
    </submittedName>
</protein>
<dbReference type="Proteomes" id="UP000000763">
    <property type="component" value="Chromosome 6"/>
</dbReference>
<evidence type="ECO:0000313" key="1">
    <source>
        <dbReference type="EMBL" id="BAD45485.1"/>
    </source>
</evidence>
<sequence>MVFSLKDFPPTGVIFRIGVYIDLIGLVVDAAGEGAAAHVAENRPQQQRVVIVAEINSEKIRSSSRVEAIDLFRTHPEEGEKSKPSVAFSVLFMGTQIHVPNCYIHKPVYQEVLHGDQLRFMHPECFAFLLRFDKLYQQIQDFIPKKLMPADSGYYSHGEFEGVMDYSPSDYLAHIDFIITRFFGD</sequence>
<dbReference type="AlphaFoldDB" id="Q655N2"/>
<dbReference type="EMBL" id="AP003723">
    <property type="protein sequence ID" value="BAD45485.1"/>
    <property type="molecule type" value="Genomic_DNA"/>
</dbReference>
<organism evidence="1 2">
    <name type="scientific">Oryza sativa subsp. japonica</name>
    <name type="common">Rice</name>
    <dbReference type="NCBI Taxonomy" id="39947"/>
    <lineage>
        <taxon>Eukaryota</taxon>
        <taxon>Viridiplantae</taxon>
        <taxon>Streptophyta</taxon>
        <taxon>Embryophyta</taxon>
        <taxon>Tracheophyta</taxon>
        <taxon>Spermatophyta</taxon>
        <taxon>Magnoliopsida</taxon>
        <taxon>Liliopsida</taxon>
        <taxon>Poales</taxon>
        <taxon>Poaceae</taxon>
        <taxon>BOP clade</taxon>
        <taxon>Oryzoideae</taxon>
        <taxon>Oryzeae</taxon>
        <taxon>Oryzinae</taxon>
        <taxon>Oryza</taxon>
        <taxon>Oryza sativa</taxon>
    </lineage>
</organism>
<name>Q655N2_ORYSJ</name>
<evidence type="ECO:0000313" key="2">
    <source>
        <dbReference type="Proteomes" id="UP000000763"/>
    </source>
</evidence>
<reference evidence="2" key="2">
    <citation type="journal article" date="2008" name="Nucleic Acids Res.">
        <title>The rice annotation project database (RAP-DB): 2008 update.</title>
        <authorList>
            <consortium name="The rice annotation project (RAP)"/>
        </authorList>
    </citation>
    <scope>GENOME REANNOTATION</scope>
    <source>
        <strain evidence="2">cv. Nipponbare</strain>
    </source>
</reference>
<proteinExistence type="predicted"/>
<accession>Q655N2</accession>
<reference evidence="2" key="1">
    <citation type="journal article" date="2005" name="Nature">
        <title>The map-based sequence of the rice genome.</title>
        <authorList>
            <consortium name="International rice genome sequencing project (IRGSP)"/>
            <person name="Matsumoto T."/>
            <person name="Wu J."/>
            <person name="Kanamori H."/>
            <person name="Katayose Y."/>
            <person name="Fujisawa M."/>
            <person name="Namiki N."/>
            <person name="Mizuno H."/>
            <person name="Yamamoto K."/>
            <person name="Antonio B.A."/>
            <person name="Baba T."/>
            <person name="Sakata K."/>
            <person name="Nagamura Y."/>
            <person name="Aoki H."/>
            <person name="Arikawa K."/>
            <person name="Arita K."/>
            <person name="Bito T."/>
            <person name="Chiden Y."/>
            <person name="Fujitsuka N."/>
            <person name="Fukunaka R."/>
            <person name="Hamada M."/>
            <person name="Harada C."/>
            <person name="Hayashi A."/>
            <person name="Hijishita S."/>
            <person name="Honda M."/>
            <person name="Hosokawa S."/>
            <person name="Ichikawa Y."/>
            <person name="Idonuma A."/>
            <person name="Iijima M."/>
            <person name="Ikeda M."/>
            <person name="Ikeno M."/>
            <person name="Ito K."/>
            <person name="Ito S."/>
            <person name="Ito T."/>
            <person name="Ito Y."/>
            <person name="Ito Y."/>
            <person name="Iwabuchi A."/>
            <person name="Kamiya K."/>
            <person name="Karasawa W."/>
            <person name="Kurita K."/>
            <person name="Katagiri S."/>
            <person name="Kikuta A."/>
            <person name="Kobayashi H."/>
            <person name="Kobayashi N."/>
            <person name="Machita K."/>
            <person name="Maehara T."/>
            <person name="Masukawa M."/>
            <person name="Mizubayashi T."/>
            <person name="Mukai Y."/>
            <person name="Nagasaki H."/>
            <person name="Nagata Y."/>
            <person name="Naito S."/>
            <person name="Nakashima M."/>
            <person name="Nakama Y."/>
            <person name="Nakamichi Y."/>
            <person name="Nakamura M."/>
            <person name="Meguro A."/>
            <person name="Negishi M."/>
            <person name="Ohta I."/>
            <person name="Ohta T."/>
            <person name="Okamoto M."/>
            <person name="Ono N."/>
            <person name="Saji S."/>
            <person name="Sakaguchi M."/>
            <person name="Sakai K."/>
            <person name="Shibata M."/>
            <person name="Shimokawa T."/>
            <person name="Song J."/>
            <person name="Takazaki Y."/>
            <person name="Terasawa K."/>
            <person name="Tsugane M."/>
            <person name="Tsuji K."/>
            <person name="Ueda S."/>
            <person name="Waki K."/>
            <person name="Yamagata H."/>
            <person name="Yamamoto M."/>
            <person name="Yamamoto S."/>
            <person name="Yamane H."/>
            <person name="Yoshiki S."/>
            <person name="Yoshihara R."/>
            <person name="Yukawa K."/>
            <person name="Zhong H."/>
            <person name="Yano M."/>
            <person name="Yuan Q."/>
            <person name="Ouyang S."/>
            <person name="Liu J."/>
            <person name="Jones K.M."/>
            <person name="Gansberger K."/>
            <person name="Moffat K."/>
            <person name="Hill J."/>
            <person name="Bera J."/>
            <person name="Fadrosh D."/>
            <person name="Jin S."/>
            <person name="Johri S."/>
            <person name="Kim M."/>
            <person name="Overton L."/>
            <person name="Reardon M."/>
            <person name="Tsitrin T."/>
            <person name="Vuong H."/>
            <person name="Weaver B."/>
            <person name="Ciecko A."/>
            <person name="Tallon L."/>
            <person name="Jackson J."/>
            <person name="Pai G."/>
            <person name="Aken S.V."/>
            <person name="Utterback T."/>
            <person name="Reidmuller S."/>
            <person name="Feldblyum T."/>
            <person name="Hsiao J."/>
            <person name="Zismann V."/>
            <person name="Iobst S."/>
            <person name="de Vazeille A.R."/>
            <person name="Buell C.R."/>
            <person name="Ying K."/>
            <person name="Li Y."/>
            <person name="Lu T."/>
            <person name="Huang Y."/>
            <person name="Zhao Q."/>
            <person name="Feng Q."/>
            <person name="Zhang L."/>
            <person name="Zhu J."/>
            <person name="Weng Q."/>
            <person name="Mu J."/>
            <person name="Lu Y."/>
            <person name="Fan D."/>
            <person name="Liu Y."/>
            <person name="Guan J."/>
            <person name="Zhang Y."/>
            <person name="Yu S."/>
            <person name="Liu X."/>
            <person name="Zhang Y."/>
            <person name="Hong G."/>
            <person name="Han B."/>
            <person name="Choisne N."/>
            <person name="Demange N."/>
            <person name="Orjeda G."/>
            <person name="Samain S."/>
            <person name="Cattolico L."/>
            <person name="Pelletier E."/>
            <person name="Couloux A."/>
            <person name="Segurens B."/>
            <person name="Wincker P."/>
            <person name="D'Hont A."/>
            <person name="Scarpelli C."/>
            <person name="Weissenbach J."/>
            <person name="Salanoubat M."/>
            <person name="Quetier F."/>
            <person name="Yu Y."/>
            <person name="Kim H.R."/>
            <person name="Rambo T."/>
            <person name="Currie J."/>
            <person name="Collura K."/>
            <person name="Luo M."/>
            <person name="Yang T."/>
            <person name="Ammiraju J.S.S."/>
            <person name="Engler F."/>
            <person name="Soderlund C."/>
            <person name="Wing R.A."/>
            <person name="Palmer L.E."/>
            <person name="de la Bastide M."/>
            <person name="Spiegel L."/>
            <person name="Nascimento L."/>
            <person name="Zutavern T."/>
            <person name="O'Shaughnessy A."/>
            <person name="Dike S."/>
            <person name="Dedhia N."/>
            <person name="Preston R."/>
            <person name="Balija V."/>
            <person name="McCombie W.R."/>
            <person name="Chow T."/>
            <person name="Chen H."/>
            <person name="Chung M."/>
            <person name="Chen C."/>
            <person name="Shaw J."/>
            <person name="Wu H."/>
            <person name="Hsiao K."/>
            <person name="Chao Y."/>
            <person name="Chu M."/>
            <person name="Cheng C."/>
            <person name="Hour A."/>
            <person name="Lee P."/>
            <person name="Lin S."/>
            <person name="Lin Y."/>
            <person name="Liou J."/>
            <person name="Liu S."/>
            <person name="Hsing Y."/>
            <person name="Raghuvanshi S."/>
            <person name="Mohanty A."/>
            <person name="Bharti A.K."/>
            <person name="Gaur A."/>
            <person name="Gupta V."/>
            <person name="Kumar D."/>
            <person name="Ravi V."/>
            <person name="Vij S."/>
            <person name="Kapur A."/>
            <person name="Khurana P."/>
            <person name="Khurana P."/>
            <person name="Khurana J.P."/>
            <person name="Tyagi A.K."/>
            <person name="Gaikwad K."/>
            <person name="Singh A."/>
            <person name="Dalal V."/>
            <person name="Srivastava S."/>
            <person name="Dixit A."/>
            <person name="Pal A.K."/>
            <person name="Ghazi I.A."/>
            <person name="Yadav M."/>
            <person name="Pandit A."/>
            <person name="Bhargava A."/>
            <person name="Sureshbabu K."/>
            <person name="Batra K."/>
            <person name="Sharma T.R."/>
            <person name="Mohapatra T."/>
            <person name="Singh N.K."/>
            <person name="Messing J."/>
            <person name="Nelson A.B."/>
            <person name="Fuks G."/>
            <person name="Kavchok S."/>
            <person name="Keizer G."/>
            <person name="Linton E."/>
            <person name="Llaca V."/>
            <person name="Song R."/>
            <person name="Tanyolac B."/>
            <person name="Young S."/>
            <person name="Ho-Il K."/>
            <person name="Hahn J.H."/>
            <person name="Sangsakoo G."/>
            <person name="Vanavichit A."/>
            <person name="de Mattos Luiz.A.T."/>
            <person name="Zimmer P.D."/>
            <person name="Malone G."/>
            <person name="Dellagostin O."/>
            <person name="de Oliveira A.C."/>
            <person name="Bevan M."/>
            <person name="Bancroft I."/>
            <person name="Minx P."/>
            <person name="Cordum H."/>
            <person name="Wilson R."/>
            <person name="Cheng Z."/>
            <person name="Jin W."/>
            <person name="Jiang J."/>
            <person name="Leong S.A."/>
            <person name="Iwama H."/>
            <person name="Gojobori T."/>
            <person name="Itoh T."/>
            <person name="Niimura Y."/>
            <person name="Fujii Y."/>
            <person name="Habara T."/>
            <person name="Sakai H."/>
            <person name="Sato Y."/>
            <person name="Wilson G."/>
            <person name="Kumar K."/>
            <person name="McCouch S."/>
            <person name="Juretic N."/>
            <person name="Hoen D."/>
            <person name="Wright S."/>
            <person name="Bruskiewich R."/>
            <person name="Bureau T."/>
            <person name="Miyao A."/>
            <person name="Hirochika H."/>
            <person name="Nishikawa T."/>
            <person name="Kadowaki K."/>
            <person name="Sugiura M."/>
            <person name="Burr B."/>
            <person name="Sasaki T."/>
        </authorList>
    </citation>
    <scope>NUCLEOTIDE SEQUENCE [LARGE SCALE GENOMIC DNA]</scope>
    <source>
        <strain evidence="2">cv. Nipponbare</strain>
    </source>
</reference>